<proteinExistence type="inferred from homology"/>
<evidence type="ECO:0000256" key="4">
    <source>
        <dbReference type="ARBA" id="ARBA00022842"/>
    </source>
</evidence>
<protein>
    <submittedName>
        <fullName evidence="9">Ophiobolin F synthase</fullName>
    </submittedName>
</protein>
<comment type="similarity">
    <text evidence="7">In the C-terminal section; belongs to the FPP/GGPP synthase family.</text>
</comment>
<evidence type="ECO:0000256" key="1">
    <source>
        <dbReference type="ARBA" id="ARBA00004721"/>
    </source>
</evidence>
<dbReference type="STRING" id="1316194.A0A1Q5UFC3"/>
<dbReference type="Pfam" id="PF00348">
    <property type="entry name" value="polyprenyl_synt"/>
    <property type="match status" value="1"/>
</dbReference>
<reference evidence="9 10" key="1">
    <citation type="submission" date="2016-10" db="EMBL/GenBank/DDBJ databases">
        <title>Genome sequence of the ascomycete fungus Penicillium subrubescens.</title>
        <authorList>
            <person name="De Vries R.P."/>
            <person name="Peng M."/>
            <person name="Dilokpimol A."/>
            <person name="Hilden K."/>
            <person name="Makela M.R."/>
            <person name="Grigoriev I."/>
            <person name="Riley R."/>
            <person name="Granchi Z."/>
        </authorList>
    </citation>
    <scope>NUCLEOTIDE SEQUENCE [LARGE SCALE GENOMIC DNA]</scope>
    <source>
        <strain evidence="9 10">CBS 132785</strain>
    </source>
</reference>
<dbReference type="GO" id="GO:0008299">
    <property type="term" value="P:isoprenoid biosynthetic process"/>
    <property type="evidence" value="ECO:0007669"/>
    <property type="project" value="InterPro"/>
</dbReference>
<evidence type="ECO:0000256" key="5">
    <source>
        <dbReference type="ARBA" id="ARBA00023239"/>
    </source>
</evidence>
<keyword evidence="6" id="KW-0511">Multifunctional enzyme</keyword>
<evidence type="ECO:0000256" key="2">
    <source>
        <dbReference type="ARBA" id="ARBA00022679"/>
    </source>
</evidence>
<name>A0A1Q5UFC3_9EURO</name>
<organism evidence="9 10">
    <name type="scientific">Penicillium subrubescens</name>
    <dbReference type="NCBI Taxonomy" id="1316194"/>
    <lineage>
        <taxon>Eukaryota</taxon>
        <taxon>Fungi</taxon>
        <taxon>Dikarya</taxon>
        <taxon>Ascomycota</taxon>
        <taxon>Pezizomycotina</taxon>
        <taxon>Eurotiomycetes</taxon>
        <taxon>Eurotiomycetidae</taxon>
        <taxon>Eurotiales</taxon>
        <taxon>Aspergillaceae</taxon>
        <taxon>Penicillium</taxon>
    </lineage>
</organism>
<comment type="similarity">
    <text evidence="8">In the N-terminal section; belongs to the terpene synthase family.</text>
</comment>
<keyword evidence="5" id="KW-0456">Lyase</keyword>
<dbReference type="Gene3D" id="1.10.600.10">
    <property type="entry name" value="Farnesyl Diphosphate Synthase"/>
    <property type="match status" value="2"/>
</dbReference>
<evidence type="ECO:0000256" key="6">
    <source>
        <dbReference type="ARBA" id="ARBA00023268"/>
    </source>
</evidence>
<evidence type="ECO:0000313" key="9">
    <source>
        <dbReference type="EMBL" id="OKP11162.1"/>
    </source>
</evidence>
<dbReference type="InterPro" id="IPR000092">
    <property type="entry name" value="Polyprenyl_synt"/>
</dbReference>
<keyword evidence="3" id="KW-0479">Metal-binding</keyword>
<dbReference type="PANTHER" id="PTHR12001">
    <property type="entry name" value="GERANYLGERANYL PYROPHOSPHATE SYNTHASE"/>
    <property type="match status" value="1"/>
</dbReference>
<comment type="caution">
    <text evidence="9">The sequence shown here is derived from an EMBL/GenBank/DDBJ whole genome shotgun (WGS) entry which is preliminary data.</text>
</comment>
<dbReference type="Pfam" id="PF19086">
    <property type="entry name" value="Terpene_syn_C_2"/>
    <property type="match status" value="1"/>
</dbReference>
<evidence type="ECO:0000256" key="7">
    <source>
        <dbReference type="ARBA" id="ARBA00038363"/>
    </source>
</evidence>
<dbReference type="PANTHER" id="PTHR12001:SF72">
    <property type="entry name" value="THIJ_PFPI FAMILY PROTEIN (AFU_ORTHOLOGUE AFUA_3G01210)-RELATED"/>
    <property type="match status" value="1"/>
</dbReference>
<sequence>MDDQAIPFPDVPFTSSLPVSQNAMREAGCFTAFQARLNIGDELANTGSKRAVNDYARAFDLQRHNYAPCLVSPGGNMTSLAYPEVLPERMELTAYTTELGFVHDDYTELEDIASSAPVHERLDYAVDPTRTETRDGSRKSLVMKKIYSAVILECLDIDLQSGLDMMKSYSDQWLKVVDAHPMPQFTTLDEYLEHRIKDSGTLVAFWQVAFGAGIRLSEGDYNMMEPLFKATARPTLLTNDFYSWRKESSQPRVRVTNAVLFYMKSGIAEHDAVVQLKQDILKKESDFLKMRDSFCRAHPNLPSHLKLMVNILAPLIGGYHYWCCLCPRYNCLQNPSAYAKANNTSLNGGCDNSYTLTHSSTLHIAERLRSSKTNSGNLSGFATSKLGQTALEGPIRYIQSLDSKNVRLQLIDAFNLWLGLPCLALNTIKEIVNDLHNSSLILDDIQDGSLLRRGSTATHIIFGNAQSINSATYMFVRVAGQVHALSNPALMTVLLEELERLFLGQSWELKWRSTMQCPTEEEYLAMVDHKTGAMFHMLLRLMLTLAQDDGCLSQSTEFTVLAQLLGRWYQVRDDYLNLQEAGYAKKKGFCEDLDEGKFSYPIVRCCADPVRKDIVIGLLDRRDTPEVPNLPLENKLQILDLIEKAGAIHETWRLIYQLQDKVQEEIGRLEAVLGEANPILRVLIKVLGNIPNPCKQL</sequence>
<dbReference type="Proteomes" id="UP000186955">
    <property type="component" value="Unassembled WGS sequence"/>
</dbReference>
<dbReference type="GO" id="GO:0046165">
    <property type="term" value="P:alcohol biosynthetic process"/>
    <property type="evidence" value="ECO:0007669"/>
    <property type="project" value="UniProtKB-ARBA"/>
</dbReference>
<keyword evidence="2" id="KW-0808">Transferase</keyword>
<dbReference type="SUPFAM" id="SSF48576">
    <property type="entry name" value="Terpenoid synthases"/>
    <property type="match status" value="2"/>
</dbReference>
<dbReference type="PROSITE" id="PS00723">
    <property type="entry name" value="POLYPRENYL_SYNTHASE_1"/>
    <property type="match status" value="1"/>
</dbReference>
<evidence type="ECO:0000256" key="8">
    <source>
        <dbReference type="ARBA" id="ARBA00038372"/>
    </source>
</evidence>
<dbReference type="PROSITE" id="PS00444">
    <property type="entry name" value="POLYPRENYL_SYNTHASE_2"/>
    <property type="match status" value="1"/>
</dbReference>
<dbReference type="InterPro" id="IPR008949">
    <property type="entry name" value="Isoprenoid_synthase_dom_sf"/>
</dbReference>
<comment type="pathway">
    <text evidence="1">Secondary metabolite biosynthesis; terpenoid biosynthesis.</text>
</comment>
<dbReference type="EMBL" id="MNBE01000294">
    <property type="protein sequence ID" value="OKP11162.1"/>
    <property type="molecule type" value="Genomic_DNA"/>
</dbReference>
<dbReference type="GO" id="GO:0004659">
    <property type="term" value="F:prenyltransferase activity"/>
    <property type="evidence" value="ECO:0007669"/>
    <property type="project" value="InterPro"/>
</dbReference>
<keyword evidence="4" id="KW-0460">Magnesium</keyword>
<evidence type="ECO:0000313" key="10">
    <source>
        <dbReference type="Proteomes" id="UP000186955"/>
    </source>
</evidence>
<dbReference type="SFLD" id="SFLDS00005">
    <property type="entry name" value="Isoprenoid_Synthase_Type_I"/>
    <property type="match status" value="1"/>
</dbReference>
<evidence type="ECO:0000256" key="3">
    <source>
        <dbReference type="ARBA" id="ARBA00022723"/>
    </source>
</evidence>
<dbReference type="GO" id="GO:0016829">
    <property type="term" value="F:lyase activity"/>
    <property type="evidence" value="ECO:0007669"/>
    <property type="project" value="UniProtKB-KW"/>
</dbReference>
<keyword evidence="10" id="KW-1185">Reference proteome</keyword>
<dbReference type="GO" id="GO:0043386">
    <property type="term" value="P:mycotoxin biosynthetic process"/>
    <property type="evidence" value="ECO:0007669"/>
    <property type="project" value="UniProtKB-ARBA"/>
</dbReference>
<gene>
    <name evidence="9" type="ORF">PENSUB_3333</name>
</gene>
<dbReference type="AlphaFoldDB" id="A0A1Q5UFC3"/>
<accession>A0A1Q5UFC3</accession>
<dbReference type="GO" id="GO:0046872">
    <property type="term" value="F:metal ion binding"/>
    <property type="evidence" value="ECO:0007669"/>
    <property type="project" value="UniProtKB-KW"/>
</dbReference>
<dbReference type="InterPro" id="IPR033749">
    <property type="entry name" value="Polyprenyl_synt_CS"/>
</dbReference>